<dbReference type="SUPFAM" id="SSF57362">
    <property type="entry name" value="BPTI-like"/>
    <property type="match status" value="10"/>
</dbReference>
<feature type="compositionally biased region" description="Low complexity" evidence="5">
    <location>
        <begin position="2148"/>
        <end position="2168"/>
    </location>
</feature>
<dbReference type="GO" id="GO:0005615">
    <property type="term" value="C:extracellular space"/>
    <property type="evidence" value="ECO:0007669"/>
    <property type="project" value="TreeGrafter"/>
</dbReference>
<feature type="compositionally biased region" description="Low complexity" evidence="5">
    <location>
        <begin position="1736"/>
        <end position="1779"/>
    </location>
</feature>
<dbReference type="OrthoDB" id="4473401at2759"/>
<evidence type="ECO:0000256" key="6">
    <source>
        <dbReference type="SAM" id="SignalP"/>
    </source>
</evidence>
<feature type="compositionally biased region" description="Acidic residues" evidence="5">
    <location>
        <begin position="602"/>
        <end position="615"/>
    </location>
</feature>
<evidence type="ECO:0000259" key="8">
    <source>
        <dbReference type="PROSITE" id="PS51162"/>
    </source>
</evidence>
<evidence type="ECO:0000259" key="7">
    <source>
        <dbReference type="PROSITE" id="PS50279"/>
    </source>
</evidence>
<evidence type="ECO:0000256" key="2">
    <source>
        <dbReference type="ARBA" id="ARBA00022900"/>
    </source>
</evidence>
<feature type="domain" description="BPTI/Kunitz inhibitor" evidence="7">
    <location>
        <begin position="707"/>
        <end position="757"/>
    </location>
</feature>
<feature type="region of interest" description="Disordered" evidence="5">
    <location>
        <begin position="1616"/>
        <end position="1656"/>
    </location>
</feature>
<feature type="compositionally biased region" description="Polar residues" evidence="5">
    <location>
        <begin position="1248"/>
        <end position="1309"/>
    </location>
</feature>
<dbReference type="Pfam" id="PF00086">
    <property type="entry name" value="Thyroglobulin_1"/>
    <property type="match status" value="1"/>
</dbReference>
<dbReference type="CDD" id="cd00109">
    <property type="entry name" value="Kunitz-type"/>
    <property type="match status" value="8"/>
</dbReference>
<comment type="caution">
    <text evidence="4">Lacks conserved residue(s) required for the propagation of feature annotation.</text>
</comment>
<dbReference type="FunFam" id="4.10.410.10:FF:000006">
    <property type="entry name" value="Serine peptidase inhibitor, Kunitz type 1"/>
    <property type="match status" value="1"/>
</dbReference>
<keyword evidence="6" id="KW-0732">Signal</keyword>
<evidence type="ECO:0000256" key="5">
    <source>
        <dbReference type="SAM" id="MobiDB-lite"/>
    </source>
</evidence>
<dbReference type="PANTHER" id="PTHR10083:SF375">
    <property type="entry name" value="BPTI_KUNITZ INHIBITOR DOMAIN-CONTAINING PROTEIN"/>
    <property type="match status" value="1"/>
</dbReference>
<feature type="region of interest" description="Disordered" evidence="5">
    <location>
        <begin position="2148"/>
        <end position="2182"/>
    </location>
</feature>
<dbReference type="EMBL" id="CANHGI010000005">
    <property type="protein sequence ID" value="CAI5451245.1"/>
    <property type="molecule type" value="Genomic_DNA"/>
</dbReference>
<dbReference type="SUPFAM" id="SSF57610">
    <property type="entry name" value="Thyroglobulin type-1 domain"/>
    <property type="match status" value="1"/>
</dbReference>
<dbReference type="FunFam" id="4.10.410.10:FF:000039">
    <property type="entry name" value="Protein CBR-MLT-11"/>
    <property type="match status" value="1"/>
</dbReference>
<feature type="compositionally biased region" description="Low complexity" evidence="5">
    <location>
        <begin position="1616"/>
        <end position="1643"/>
    </location>
</feature>
<comment type="caution">
    <text evidence="9">The sequence shown here is derived from an EMBL/GenBank/DDBJ whole genome shotgun (WGS) entry which is preliminary data.</text>
</comment>
<evidence type="ECO:0000256" key="4">
    <source>
        <dbReference type="PROSITE-ProRule" id="PRU00500"/>
    </source>
</evidence>
<reference evidence="9" key="1">
    <citation type="submission" date="2022-11" db="EMBL/GenBank/DDBJ databases">
        <authorList>
            <person name="Kikuchi T."/>
        </authorList>
    </citation>
    <scope>NUCLEOTIDE SEQUENCE</scope>
    <source>
        <strain evidence="9">PS1010</strain>
    </source>
</reference>
<dbReference type="SMART" id="SM00289">
    <property type="entry name" value="WR1"/>
    <property type="match status" value="4"/>
</dbReference>
<dbReference type="PROSITE" id="PS51162">
    <property type="entry name" value="THYROGLOBULIN_1_2"/>
    <property type="match status" value="1"/>
</dbReference>
<gene>
    <name evidence="9" type="ORF">CAMP_LOCUS13882</name>
</gene>
<feature type="compositionally biased region" description="Basic and acidic residues" evidence="5">
    <location>
        <begin position="1233"/>
        <end position="1247"/>
    </location>
</feature>
<feature type="domain" description="BPTI/Kunitz inhibitor" evidence="7">
    <location>
        <begin position="463"/>
        <end position="513"/>
    </location>
</feature>
<feature type="domain" description="Thyroglobulin type-1" evidence="8">
    <location>
        <begin position="270"/>
        <end position="334"/>
    </location>
</feature>
<dbReference type="InterPro" id="IPR006150">
    <property type="entry name" value="Cys_repeat_1"/>
</dbReference>
<feature type="compositionally biased region" description="Acidic residues" evidence="5">
    <location>
        <begin position="2643"/>
        <end position="2658"/>
    </location>
</feature>
<feature type="region of interest" description="Disordered" evidence="5">
    <location>
        <begin position="1336"/>
        <end position="1382"/>
    </location>
</feature>
<feature type="domain" description="BPTI/Kunitz inhibitor" evidence="7">
    <location>
        <begin position="2726"/>
        <end position="2783"/>
    </location>
</feature>
<feature type="compositionally biased region" description="Low complexity" evidence="5">
    <location>
        <begin position="562"/>
        <end position="598"/>
    </location>
</feature>
<dbReference type="Pfam" id="PF00014">
    <property type="entry name" value="Kunitz_BPTI"/>
    <property type="match status" value="10"/>
</dbReference>
<feature type="domain" description="BPTI/Kunitz inhibitor" evidence="7">
    <location>
        <begin position="1908"/>
        <end position="1958"/>
    </location>
</feature>
<dbReference type="SMART" id="SM00131">
    <property type="entry name" value="KU"/>
    <property type="match status" value="10"/>
</dbReference>
<sequence length="2784" mass="304927">MRLLIAVALVALATFTESVDPCKRQPFRGRCPSLNGEAPKRSQFVLRYYLRNGECVSYPYGHCAQDPSEPTLYRYKEECEDACISNAPANLGAPKDVAPEKVKKVEFYSSTEATTTTSPSEDVTSTGQPFEFNGEDLDKTTTTTTEMPFEFTEEPVTTTTQSTEKPTENPTTQTSSTEVSTTEHVTTTEVTTEASTTTTEEVTTTKQSTTQAPTSTEAVTSPSTTVEVTTVTTEAPTTTSTATRAPVTTTTTEAATTTTEARAQTTAGPRTECERRRLSASQSTIQGSFIPVCTVNGDFEKLQCEVNGEQCFCVDAHGIEVPNSRSTGRVRPDCNSLQSTKTVSTKECVGSAIVGPCQGNVARFFYNEDSQKCEQFTYSGCGGNGNNYETRESCEDRCAPPPVGLPKCEIGEPLKTKIGVPFNCAKTDCPSGYRCSVVQHSSVCCPENTKAVGLQTNGRASRCSLPKQRGPCDKYELRFYFNADLNECKYFFWGGCEGNTNNFERVEDCESACGVSQHSRVTNKPNTEIRTTQGIRITPNGRMNWEETETTTPTGPEPPVPSTTTTSAPRTVAQTTTVPTTTRRSTTTTRASRISQTTPVASEEEEEVVEEEEEDHQPIHVQPPVPVQNTVLLGVNRCLHPKDAGNCRGQFVRWFFDAEKKSCDVFSYTGCQGNGNNFASQEECLAICHRAEPVVQQPQLPDFKQICSNDVDAGECNGVFERFAFDSETEDCRAFTYGGCGGNGNNFATMQECRQRCVKSSTETRVNICESDIDVGECSGVFQRFAFDKTINNCKKFTYGGCGGNGNNFATLQECTNRCINKVCPETPSCDVTRCQLVNDRSGCPFCSCPPVKQPMPPAPKCAPIKKSECEEPCIIFSNRKGCEECVCPQDPTKSPSSVQPPAPSSFQAGPPASSSTRPTEAAPPAPSRQFAANTFEQAKPSELPSLPRQIADQIQEKCLQPVEPGPCKNFADRWYFNVDDGTCHPFKYGGCAGNRNHFFTQKECEVHCARFLGNKNALNTYLNSQQHQQLEPLKRPRQHSVANVHVSKPIETSYTSPKIDDYTPPAPNNNLVGLSPPVHPTYFTYNGQDQGGHRQFAAGNQQGQGVQVPVPEGVVPLKQNRGNFDGRERFAVVDHPKQQASPNFQPSKEWFQTTLTPWWLQNPTTTSSKQAHVQTIDNTIRSNSLFNLGRPQIQPSESGFQQERSTSRVQISRIPTSTQPAGDLREQPGSIERPELRSPGHREQSRVQEQSAASETRTGSQQQVVERQQIPRVQTVNEPRFQGSIQQQSQGNTRAAEVSTSIQQTSRLPTAQNNFEASRSPGHQQSNQFTHPTRIQESNQQQRSFGQQQSVETRVQPTPKSPGHQEFSSSSRPESTTTLPKVHSRFITTRSPMPNAQQELSRFQNVPPRQIDPVRPGRFQFDPSRYTFYNGDYYGPTIPGIRVNRTDGVFVQGDGSDAERQEAIEAFEQFKKLSKGFQQEAEKYLAGQKNGKLQESGGFILGQVRNTGKGLNDESEEEEVPEVEEPTHGLRRPVAHGVPIQPTVPLVVPTYSSPIPAVRGGSPPGSEGKVDSLEPLETFEPQPPAPATTIVPRLPNVAPQQRIQGFVVTTTTTREVPPTVTSTTSTTQQPSTTQEPSTTTSQAEVDTEEPTTFETRQPIIKEVVEEESKSQTVDLEKFVPRAKAVSEEFENDIASGEGSGSEFEEEVEEVTEVVTTTTTEAPKLKKVEIRPRGFTTTTVTPSTELPSTTSSQVSTTSTNDSTENQTTVTESTTSTQVSDETETSPTARVITTEVPQSTEVSATEAVTTTTGSVPTTSTVESDFAFNSDEMDENTELVETSDNIRAAGSKTLEAAKAVETKKIEKADNGVSRVVEEISIDQNSEIVQILSTTPSTPAFEPKFDGRIACAMPPDAGTCTSYIPRWFFNSQTGQCEQFAYGSCGGNDNNFVDRSTCERRCMPHHVILAQVPDRCSYEKDTGNGKGYNVKWYFNMKNLRCEQFVFEGLGGNSNQFETLSECERICTPAANRGPLPSEVQQTTPVVIHPEVSEEEYDDEEEPMVLPGGLPPTLQFRENVQLPPLVAAEVVTQTVPLPETSAGTTTSTAAPAVVTSTAFAPTHQPSNPIIPALQTVPLPPVPEITQTVQEITSTTTSTSTTTQAPTTVTTAPPASEPRPPAAHAAKTVVPEEKPTYKAEPVLGRQQIPTANEGQPLVGASPKETVNYQTGEVRGAVKASGIRSFNADENKISANIFNNNNGASSNGLPACANGRQEIRYADGRPIMCLPGKNQCPEKSSCYFNGIDFACCPDEEDPYDKHVFGGYNGEETKNGYKVFGGLNIRRLMDEVPLRQKRQAAFNIDSVVAPLRFDAEKPRTVHRALHMKPKNSVPRQGANPLCIQPVVKGSCQEAHLRYFYDRMSDSCRLFEYSGCDGNANNFGSLEDCQRLCVLDIKNIQNGRVATTTVDPVVAVQEDEKLAPGQCPGGRSPLGGASPVLCGNTTESIGCPTSYYCRRGPPDVCCPGTDPKLLQQPEDIVKDQVRGVVKNESHMPRGFNRQIFLSTPKYMCPDAADPLILEDGEPMLCGSGFDGVKMCPKGYYCAIDSARNSRLCCPMFGDAQRIASEEMFAQRLSLVETTTSRRPQPVEEQVEEEDEEEEEEEGEEFLAHLQMKPNKPKDTVEELAKSSPIAADTNSEGGVSIDLGADEKPHIEEEVTTTTVQPIQIQDKSVCQIKPSEGRVCTEAEVSTRTNLQYFYSPKDNRCKLFFFRGCGGNMNRFEKKADCEALCL</sequence>
<feature type="domain" description="BPTI/Kunitz inhibitor" evidence="7">
    <location>
        <begin position="2394"/>
        <end position="2444"/>
    </location>
</feature>
<proteinExistence type="predicted"/>
<accession>A0A9P1IU36</accession>
<dbReference type="Proteomes" id="UP001152747">
    <property type="component" value="Unassembled WGS sequence"/>
</dbReference>
<name>A0A9P1IU36_9PELO</name>
<evidence type="ECO:0000256" key="3">
    <source>
        <dbReference type="ARBA" id="ARBA00023157"/>
    </source>
</evidence>
<feature type="compositionally biased region" description="Low complexity" evidence="5">
    <location>
        <begin position="140"/>
        <end position="164"/>
    </location>
</feature>
<dbReference type="Pfam" id="PF14625">
    <property type="entry name" value="Lustrin_cystein"/>
    <property type="match status" value="3"/>
</dbReference>
<keyword evidence="2" id="KW-0722">Serine protease inhibitor</keyword>
<feature type="region of interest" description="Disordered" evidence="5">
    <location>
        <begin position="897"/>
        <end position="928"/>
    </location>
</feature>
<dbReference type="InterPro" id="IPR020901">
    <property type="entry name" value="Prtase_inh_Kunz-CS"/>
</dbReference>
<organism evidence="9 10">
    <name type="scientific">Caenorhabditis angaria</name>
    <dbReference type="NCBI Taxonomy" id="860376"/>
    <lineage>
        <taxon>Eukaryota</taxon>
        <taxon>Metazoa</taxon>
        <taxon>Ecdysozoa</taxon>
        <taxon>Nematoda</taxon>
        <taxon>Chromadorea</taxon>
        <taxon>Rhabditida</taxon>
        <taxon>Rhabditina</taxon>
        <taxon>Rhabditomorpha</taxon>
        <taxon>Rhabditoidea</taxon>
        <taxon>Rhabditidae</taxon>
        <taxon>Peloderinae</taxon>
        <taxon>Caenorhabditis</taxon>
    </lineage>
</organism>
<dbReference type="FunFam" id="4.10.410.10:FF:000002">
    <property type="entry name" value="WAP, follistatin/kazal, immunoglobulin, kunitz and netrin domain-containing 2"/>
    <property type="match status" value="1"/>
</dbReference>
<evidence type="ECO:0008006" key="11">
    <source>
        <dbReference type="Google" id="ProtNLM"/>
    </source>
</evidence>
<feature type="domain" description="BPTI/Kunitz inhibitor" evidence="7">
    <location>
        <begin position="959"/>
        <end position="1009"/>
    </location>
</feature>
<feature type="region of interest" description="Disordered" evidence="5">
    <location>
        <begin position="540"/>
        <end position="622"/>
    </location>
</feature>
<feature type="compositionally biased region" description="Polar residues" evidence="5">
    <location>
        <begin position="1367"/>
        <end position="1380"/>
    </location>
</feature>
<protein>
    <recommendedName>
        <fullName evidence="11">Papilin</fullName>
    </recommendedName>
</protein>
<dbReference type="CDD" id="cd00191">
    <property type="entry name" value="TY"/>
    <property type="match status" value="1"/>
</dbReference>
<dbReference type="PANTHER" id="PTHR10083">
    <property type="entry name" value="KUNITZ-TYPE PROTEASE INHIBITOR-RELATED"/>
    <property type="match status" value="1"/>
</dbReference>
<dbReference type="Gene3D" id="4.10.800.10">
    <property type="entry name" value="Thyroglobulin type-1"/>
    <property type="match status" value="1"/>
</dbReference>
<feature type="region of interest" description="Disordered" evidence="5">
    <location>
        <begin position="1505"/>
        <end position="1536"/>
    </location>
</feature>
<dbReference type="FunFam" id="4.10.410.10:FF:000044">
    <property type="entry name" value="Protein CBR-MLT-11"/>
    <property type="match status" value="1"/>
</dbReference>
<dbReference type="InterPro" id="IPR000716">
    <property type="entry name" value="Thyroglobulin_1"/>
</dbReference>
<keyword evidence="3 4" id="KW-1015">Disulfide bond</keyword>
<feature type="chain" id="PRO_5040273074" description="Papilin" evidence="6">
    <location>
        <begin position="19"/>
        <end position="2784"/>
    </location>
</feature>
<feature type="region of interest" description="Disordered" evidence="5">
    <location>
        <begin position="1736"/>
        <end position="1819"/>
    </location>
</feature>
<dbReference type="GO" id="GO:0004867">
    <property type="term" value="F:serine-type endopeptidase inhibitor activity"/>
    <property type="evidence" value="ECO:0007669"/>
    <property type="project" value="UniProtKB-KW"/>
</dbReference>
<feature type="disulfide bond" evidence="4">
    <location>
        <begin position="304"/>
        <end position="311"/>
    </location>
</feature>
<evidence type="ECO:0000256" key="1">
    <source>
        <dbReference type="ARBA" id="ARBA00022690"/>
    </source>
</evidence>
<feature type="compositionally biased region" description="Low complexity" evidence="5">
    <location>
        <begin position="1798"/>
        <end position="1819"/>
    </location>
</feature>
<dbReference type="InterPro" id="IPR050098">
    <property type="entry name" value="TFPI/VKTCI-like"/>
</dbReference>
<feature type="region of interest" description="Disordered" evidence="5">
    <location>
        <begin position="1558"/>
        <end position="1580"/>
    </location>
</feature>
<feature type="domain" description="BPTI/Kunitz inhibitor" evidence="7">
    <location>
        <begin position="1972"/>
        <end position="2022"/>
    </location>
</feature>
<feature type="region of interest" description="Disordered" evidence="5">
    <location>
        <begin position="1189"/>
        <end position="1309"/>
    </location>
</feature>
<dbReference type="FunFam" id="4.10.410.10:FF:000048">
    <property type="entry name" value="Protein CBR-MLT-11"/>
    <property type="match status" value="1"/>
</dbReference>
<feature type="compositionally biased region" description="Acidic residues" evidence="5">
    <location>
        <begin position="1514"/>
        <end position="1525"/>
    </location>
</feature>
<feature type="region of interest" description="Disordered" evidence="5">
    <location>
        <begin position="2631"/>
        <end position="2658"/>
    </location>
</feature>
<dbReference type="PRINTS" id="PR00759">
    <property type="entry name" value="BASICPTASE"/>
</dbReference>
<feature type="region of interest" description="Disordered" evidence="5">
    <location>
        <begin position="110"/>
        <end position="277"/>
    </location>
</feature>
<feature type="compositionally biased region" description="Low complexity" evidence="5">
    <location>
        <begin position="110"/>
        <end position="121"/>
    </location>
</feature>
<dbReference type="CDD" id="cd22626">
    <property type="entry name" value="Kunitz_ixolaris_2"/>
    <property type="match status" value="1"/>
</dbReference>
<keyword evidence="10" id="KW-1185">Reference proteome</keyword>
<feature type="domain" description="BPTI/Kunitz inhibitor" evidence="7">
    <location>
        <begin position="769"/>
        <end position="819"/>
    </location>
</feature>
<dbReference type="SMART" id="SM00211">
    <property type="entry name" value="TY"/>
    <property type="match status" value="1"/>
</dbReference>
<feature type="domain" description="BPTI/Kunitz inhibitor" evidence="7">
    <location>
        <begin position="348"/>
        <end position="398"/>
    </location>
</feature>
<dbReference type="InterPro" id="IPR002223">
    <property type="entry name" value="Kunitz_BPTI"/>
</dbReference>
<feature type="signal peptide" evidence="6">
    <location>
        <begin position="1"/>
        <end position="18"/>
    </location>
</feature>
<dbReference type="InterPro" id="IPR036880">
    <property type="entry name" value="Kunitz_BPTI_sf"/>
</dbReference>
<dbReference type="PROSITE" id="PS00280">
    <property type="entry name" value="BPTI_KUNITZ_1"/>
    <property type="match status" value="7"/>
</dbReference>
<dbReference type="InterPro" id="IPR028150">
    <property type="entry name" value="Lustrin_cystein"/>
</dbReference>
<dbReference type="FunFam" id="4.10.410.10:FF:000043">
    <property type="entry name" value="CRE-MLT-11 protein"/>
    <property type="match status" value="1"/>
</dbReference>
<dbReference type="Gene3D" id="4.10.410.10">
    <property type="entry name" value="Pancreatic trypsin inhibitor Kunitz domain"/>
    <property type="match status" value="10"/>
</dbReference>
<keyword evidence="1" id="KW-0646">Protease inhibitor</keyword>
<feature type="compositionally biased region" description="Low complexity" evidence="5">
    <location>
        <begin position="171"/>
        <end position="267"/>
    </location>
</feature>
<feature type="compositionally biased region" description="Low complexity" evidence="5">
    <location>
        <begin position="1337"/>
        <end position="1351"/>
    </location>
</feature>
<dbReference type="PROSITE" id="PS50279">
    <property type="entry name" value="BPTI_KUNITZ_2"/>
    <property type="match status" value="10"/>
</dbReference>
<evidence type="ECO:0000313" key="10">
    <source>
        <dbReference type="Proteomes" id="UP001152747"/>
    </source>
</evidence>
<dbReference type="InterPro" id="IPR036857">
    <property type="entry name" value="Thyroglobulin_1_sf"/>
</dbReference>
<dbReference type="FunFam" id="4.10.410.10:FF:000035">
    <property type="entry name" value="Protein CBR-MLT-11"/>
    <property type="match status" value="1"/>
</dbReference>
<feature type="compositionally biased region" description="Polar residues" evidence="5">
    <location>
        <begin position="1194"/>
        <end position="1221"/>
    </location>
</feature>
<dbReference type="PROSITE" id="PS00484">
    <property type="entry name" value="THYROGLOBULIN_1_1"/>
    <property type="match status" value="1"/>
</dbReference>
<feature type="domain" description="BPTI/Kunitz inhibitor" evidence="7">
    <location>
        <begin position="638"/>
        <end position="688"/>
    </location>
</feature>
<evidence type="ECO:0000313" key="9">
    <source>
        <dbReference type="EMBL" id="CAI5451245.1"/>
    </source>
</evidence>